<sequence length="153" mass="16754">MDNLVTQENPGLLVHLVATVPMDLLARKDKTDASPSADLDTVDSAVSPDPLDPTETLERMAPLDQLDLRAQLEDPENQDPPALMENLDRKDQKESPVATPSTVIVLRTEPVVVAEPMAADMAVMEVAEAPRDTVDVFKTLLLSTYITVAYFKQ</sequence>
<dbReference type="WBParaSite" id="L893_g10845.t1">
    <property type="protein sequence ID" value="L893_g10845.t1"/>
    <property type="gene ID" value="L893_g10845"/>
</dbReference>
<dbReference type="AlphaFoldDB" id="A0A1I7XYQ5"/>
<keyword evidence="2" id="KW-1185">Reference proteome</keyword>
<evidence type="ECO:0000313" key="3">
    <source>
        <dbReference type="WBParaSite" id="L893_g10845.t1"/>
    </source>
</evidence>
<proteinExistence type="predicted"/>
<name>A0A1I7XYQ5_9BILA</name>
<reference evidence="3" key="1">
    <citation type="submission" date="2016-11" db="UniProtKB">
        <authorList>
            <consortium name="WormBaseParasite"/>
        </authorList>
    </citation>
    <scope>IDENTIFICATION</scope>
</reference>
<evidence type="ECO:0000256" key="1">
    <source>
        <dbReference type="SAM" id="MobiDB-lite"/>
    </source>
</evidence>
<evidence type="ECO:0000313" key="2">
    <source>
        <dbReference type="Proteomes" id="UP000095287"/>
    </source>
</evidence>
<feature type="region of interest" description="Disordered" evidence="1">
    <location>
        <begin position="31"/>
        <end position="99"/>
    </location>
</feature>
<organism evidence="2 3">
    <name type="scientific">Steinernema glaseri</name>
    <dbReference type="NCBI Taxonomy" id="37863"/>
    <lineage>
        <taxon>Eukaryota</taxon>
        <taxon>Metazoa</taxon>
        <taxon>Ecdysozoa</taxon>
        <taxon>Nematoda</taxon>
        <taxon>Chromadorea</taxon>
        <taxon>Rhabditida</taxon>
        <taxon>Tylenchina</taxon>
        <taxon>Panagrolaimomorpha</taxon>
        <taxon>Strongyloidoidea</taxon>
        <taxon>Steinernematidae</taxon>
        <taxon>Steinernema</taxon>
    </lineage>
</organism>
<protein>
    <submittedName>
        <fullName evidence="3">TMV resistance protein N-like</fullName>
    </submittedName>
</protein>
<dbReference type="Proteomes" id="UP000095287">
    <property type="component" value="Unplaced"/>
</dbReference>
<accession>A0A1I7XYQ5</accession>